<evidence type="ECO:0000313" key="2">
    <source>
        <dbReference type="EMBL" id="KAF9521126.1"/>
    </source>
</evidence>
<proteinExistence type="predicted"/>
<feature type="chain" id="PRO_5040164598" description="Secreted protein" evidence="1">
    <location>
        <begin position="27"/>
        <end position="103"/>
    </location>
</feature>
<dbReference type="EMBL" id="MU128909">
    <property type="protein sequence ID" value="KAF9521126.1"/>
    <property type="molecule type" value="Genomic_DNA"/>
</dbReference>
<dbReference type="AlphaFoldDB" id="A0A9P6BBH8"/>
<reference evidence="2" key="1">
    <citation type="journal article" date="2020" name="Nat. Commun.">
        <title>Large-scale genome sequencing of mycorrhizal fungi provides insights into the early evolution of symbiotic traits.</title>
        <authorList>
            <person name="Miyauchi S."/>
            <person name="Kiss E."/>
            <person name="Kuo A."/>
            <person name="Drula E."/>
            <person name="Kohler A."/>
            <person name="Sanchez-Garcia M."/>
            <person name="Morin E."/>
            <person name="Andreopoulos B."/>
            <person name="Barry K.W."/>
            <person name="Bonito G."/>
            <person name="Buee M."/>
            <person name="Carver A."/>
            <person name="Chen C."/>
            <person name="Cichocki N."/>
            <person name="Clum A."/>
            <person name="Culley D."/>
            <person name="Crous P.W."/>
            <person name="Fauchery L."/>
            <person name="Girlanda M."/>
            <person name="Hayes R.D."/>
            <person name="Keri Z."/>
            <person name="LaButti K."/>
            <person name="Lipzen A."/>
            <person name="Lombard V."/>
            <person name="Magnuson J."/>
            <person name="Maillard F."/>
            <person name="Murat C."/>
            <person name="Nolan M."/>
            <person name="Ohm R.A."/>
            <person name="Pangilinan J."/>
            <person name="Pereira M.F."/>
            <person name="Perotto S."/>
            <person name="Peter M."/>
            <person name="Pfister S."/>
            <person name="Riley R."/>
            <person name="Sitrit Y."/>
            <person name="Stielow J.B."/>
            <person name="Szollosi G."/>
            <person name="Zifcakova L."/>
            <person name="Stursova M."/>
            <person name="Spatafora J.W."/>
            <person name="Tedersoo L."/>
            <person name="Vaario L.M."/>
            <person name="Yamada A."/>
            <person name="Yan M."/>
            <person name="Wang P."/>
            <person name="Xu J."/>
            <person name="Bruns T."/>
            <person name="Baldrian P."/>
            <person name="Vilgalys R."/>
            <person name="Dunand C."/>
            <person name="Henrissat B."/>
            <person name="Grigoriev I.V."/>
            <person name="Hibbett D."/>
            <person name="Nagy L.G."/>
            <person name="Martin F.M."/>
        </authorList>
    </citation>
    <scope>NUCLEOTIDE SEQUENCE</scope>
    <source>
        <strain evidence="2">UP504</strain>
    </source>
</reference>
<feature type="signal peptide" evidence="1">
    <location>
        <begin position="1"/>
        <end position="26"/>
    </location>
</feature>
<name>A0A9P6BBH8_9AGAM</name>
<protein>
    <recommendedName>
        <fullName evidence="4">Secreted protein</fullName>
    </recommendedName>
</protein>
<evidence type="ECO:0008006" key="4">
    <source>
        <dbReference type="Google" id="ProtNLM"/>
    </source>
</evidence>
<organism evidence="2 3">
    <name type="scientific">Hydnum rufescens UP504</name>
    <dbReference type="NCBI Taxonomy" id="1448309"/>
    <lineage>
        <taxon>Eukaryota</taxon>
        <taxon>Fungi</taxon>
        <taxon>Dikarya</taxon>
        <taxon>Basidiomycota</taxon>
        <taxon>Agaricomycotina</taxon>
        <taxon>Agaricomycetes</taxon>
        <taxon>Cantharellales</taxon>
        <taxon>Hydnaceae</taxon>
        <taxon>Hydnum</taxon>
    </lineage>
</organism>
<dbReference type="Proteomes" id="UP000886523">
    <property type="component" value="Unassembled WGS sequence"/>
</dbReference>
<keyword evidence="3" id="KW-1185">Reference proteome</keyword>
<keyword evidence="1" id="KW-0732">Signal</keyword>
<accession>A0A9P6BBH8</accession>
<gene>
    <name evidence="2" type="ORF">BS47DRAFT_12338</name>
</gene>
<sequence length="103" mass="12193">MVRVSHHTLTPFWSAQYLLLVIGVQAQFRPSHWKTPSLALRLPCTRMAVRLRQWLLNPLHSLESHRWHRRLIEIAGPDHTLAGLVTWNRPHSQRSGRMHQEHF</sequence>
<comment type="caution">
    <text evidence="2">The sequence shown here is derived from an EMBL/GenBank/DDBJ whole genome shotgun (WGS) entry which is preliminary data.</text>
</comment>
<evidence type="ECO:0000313" key="3">
    <source>
        <dbReference type="Proteomes" id="UP000886523"/>
    </source>
</evidence>
<evidence type="ECO:0000256" key="1">
    <source>
        <dbReference type="SAM" id="SignalP"/>
    </source>
</evidence>